<evidence type="ECO:0000313" key="1">
    <source>
        <dbReference type="EMBL" id="PUX20492.1"/>
    </source>
</evidence>
<accession>A0A2T7B386</accession>
<dbReference type="AlphaFoldDB" id="A0A2T7B386"/>
<dbReference type="RefSeq" id="WP_075198929.1">
    <property type="nucleotide sequence ID" value="NZ_CP187984.1"/>
</dbReference>
<proteinExistence type="predicted"/>
<dbReference type="OrthoDB" id="6566252at2"/>
<sequence length="115" mass="12161">MSALLSAISQLLASPSFQKSAAKIVADEFMGLLKQGVGDRDAFIRTSAEIAAQALLDRAQGLIDEDDLAAVLNKQKAIAQIHANSSEIALRTRIQSVTMRLLDLATGTIASALKP</sequence>
<gene>
    <name evidence="1" type="ORF">BS411_14670</name>
</gene>
<protein>
    <submittedName>
        <fullName evidence="1">Uncharacterized protein</fullName>
    </submittedName>
</protein>
<reference evidence="1" key="1">
    <citation type="submission" date="2016-12" db="EMBL/GenBank/DDBJ databases">
        <title>Analysis of the Molecular Diversity Among Cronobacter Species Isolated from Filth Flies Using a Pan Genomic DNA Microarray.</title>
        <authorList>
            <person name="Pava-Ripoll M."/>
            <person name="Tall B."/>
            <person name="Farber J."/>
            <person name="Fanning S."/>
            <person name="Lehner A."/>
            <person name="Stephan R."/>
            <person name="Pagotto F."/>
            <person name="Iverson C."/>
            <person name="Ziobro G."/>
            <person name="Miller A."/>
            <person name="Pearson R."/>
            <person name="Yan Q."/>
            <person name="Kim M."/>
            <person name="Jeong S."/>
            <person name="Park J."/>
            <person name="Jun S."/>
            <person name="Choi H."/>
            <person name="Chung T."/>
            <person name="Yoo Y."/>
            <person name="Park E."/>
            <person name="Hwang S."/>
            <person name="Lee B."/>
            <person name="Sathyamoorthy V."/>
            <person name="Carter L."/>
            <person name="Mammel M."/>
            <person name="Jackson S."/>
            <person name="Kothary M."/>
            <person name="Patel I."/>
            <person name="Grim C."/>
            <person name="Gopinath G."/>
            <person name="Gangiredla J."/>
            <person name="Chase H."/>
        </authorList>
    </citation>
    <scope>NUCLEOTIDE SEQUENCE [LARGE SCALE GENOMIC DNA]</scope>
    <source>
        <strain evidence="1">MOD1-Sh41s</strain>
    </source>
</reference>
<comment type="caution">
    <text evidence="1">The sequence shown here is derived from an EMBL/GenBank/DDBJ whole genome shotgun (WGS) entry which is preliminary data.</text>
</comment>
<dbReference type="EMBL" id="MSAG01000023">
    <property type="protein sequence ID" value="PUX20492.1"/>
    <property type="molecule type" value="Genomic_DNA"/>
</dbReference>
<name>A0A2T7B386_9ENTR</name>
<organism evidence="1">
    <name type="scientific">Cronobacter turicensis</name>
    <dbReference type="NCBI Taxonomy" id="413502"/>
    <lineage>
        <taxon>Bacteria</taxon>
        <taxon>Pseudomonadati</taxon>
        <taxon>Pseudomonadota</taxon>
        <taxon>Gammaproteobacteria</taxon>
        <taxon>Enterobacterales</taxon>
        <taxon>Enterobacteriaceae</taxon>
        <taxon>Cronobacter</taxon>
    </lineage>
</organism>